<evidence type="ECO:0000259" key="12">
    <source>
        <dbReference type="SMART" id="SM00642"/>
    </source>
</evidence>
<dbReference type="FunFam" id="2.60.40.10:FF:000169">
    <property type="entry name" value="1,4-alpha-glucan branching enzyme GlgB"/>
    <property type="match status" value="1"/>
</dbReference>
<dbReference type="NCBIfam" id="NF008967">
    <property type="entry name" value="PRK12313.1"/>
    <property type="match status" value="1"/>
</dbReference>
<evidence type="ECO:0000256" key="1">
    <source>
        <dbReference type="ARBA" id="ARBA00000826"/>
    </source>
</evidence>
<comment type="function">
    <text evidence="2 10">Catalyzes the formation of the alpha-1,6-glucosidic linkages in glycogen by scission of a 1,4-alpha-linked oligosaccharide from growing alpha-1,4-glucan chains and the subsequent attachment of the oligosaccharide to the alpha-1,6 position.</text>
</comment>
<dbReference type="GO" id="GO:0003844">
    <property type="term" value="F:1,4-alpha-glucan branching enzyme activity"/>
    <property type="evidence" value="ECO:0007669"/>
    <property type="project" value="UniProtKB-UniRule"/>
</dbReference>
<evidence type="ECO:0000256" key="5">
    <source>
        <dbReference type="ARBA" id="ARBA00022600"/>
    </source>
</evidence>
<dbReference type="GO" id="GO:0043169">
    <property type="term" value="F:cation binding"/>
    <property type="evidence" value="ECO:0007669"/>
    <property type="project" value="InterPro"/>
</dbReference>
<comment type="pathway">
    <text evidence="3 10">Glycan biosynthesis; glycogen biosynthesis.</text>
</comment>
<keyword evidence="5 10" id="KW-0321">Glycogen metabolism</keyword>
<evidence type="ECO:0000256" key="2">
    <source>
        <dbReference type="ARBA" id="ARBA00002953"/>
    </source>
</evidence>
<dbReference type="CDD" id="cd02855">
    <property type="entry name" value="E_set_GBE_prok_N"/>
    <property type="match status" value="1"/>
</dbReference>
<proteinExistence type="inferred from homology"/>
<reference evidence="13 14" key="1">
    <citation type="submission" date="2019-08" db="EMBL/GenBank/DDBJ databases">
        <title>In-depth cultivation of the pig gut microbiome towards novel bacterial diversity and tailored functional studies.</title>
        <authorList>
            <person name="Wylensek D."/>
            <person name="Hitch T.C.A."/>
            <person name="Clavel T."/>
        </authorList>
    </citation>
    <scope>NUCLEOTIDE SEQUENCE [LARGE SCALE GENOMIC DNA]</scope>
    <source>
        <strain evidence="13 14">BSM-383-APC-4H</strain>
    </source>
</reference>
<feature type="active site" description="Nucleophile" evidence="10 11">
    <location>
        <position position="315"/>
    </location>
</feature>
<gene>
    <name evidence="10 13" type="primary">glgB</name>
    <name evidence="13" type="ORF">FYJ25_00130</name>
</gene>
<evidence type="ECO:0000256" key="3">
    <source>
        <dbReference type="ARBA" id="ARBA00004964"/>
    </source>
</evidence>
<dbReference type="GO" id="GO:0005978">
    <property type="term" value="P:glycogen biosynthetic process"/>
    <property type="evidence" value="ECO:0007669"/>
    <property type="project" value="UniProtKB-UniRule"/>
</dbReference>
<dbReference type="CDD" id="cd11322">
    <property type="entry name" value="AmyAc_Glg_BE"/>
    <property type="match status" value="1"/>
</dbReference>
<keyword evidence="6 10" id="KW-0328">Glycosyltransferase</keyword>
<dbReference type="PANTHER" id="PTHR43651">
    <property type="entry name" value="1,4-ALPHA-GLUCAN-BRANCHING ENZYME"/>
    <property type="match status" value="1"/>
</dbReference>
<dbReference type="RefSeq" id="WP_154580211.1">
    <property type="nucleotide sequence ID" value="NZ_VULP01000001.1"/>
</dbReference>
<comment type="caution">
    <text evidence="13">The sequence shown here is derived from an EMBL/GenBank/DDBJ whole genome shotgun (WGS) entry which is preliminary data.</text>
</comment>
<evidence type="ECO:0000256" key="11">
    <source>
        <dbReference type="PIRSR" id="PIRSR000463-1"/>
    </source>
</evidence>
<dbReference type="InterPro" id="IPR006047">
    <property type="entry name" value="GH13_cat_dom"/>
</dbReference>
<organism evidence="13 14">
    <name type="scientific">Anaerobutyricum soehngenii</name>
    <dbReference type="NCBI Taxonomy" id="105843"/>
    <lineage>
        <taxon>Bacteria</taxon>
        <taxon>Bacillati</taxon>
        <taxon>Bacillota</taxon>
        <taxon>Clostridia</taxon>
        <taxon>Lachnospirales</taxon>
        <taxon>Lachnospiraceae</taxon>
        <taxon>Anaerobutyricum</taxon>
    </lineage>
</organism>
<dbReference type="InterPro" id="IPR004193">
    <property type="entry name" value="Glyco_hydro_13_N"/>
</dbReference>
<dbReference type="InterPro" id="IPR006048">
    <property type="entry name" value="A-amylase/branching_C"/>
</dbReference>
<dbReference type="InterPro" id="IPR044143">
    <property type="entry name" value="GlgB_N_E_set_prok"/>
</dbReference>
<dbReference type="SUPFAM" id="SSF51011">
    <property type="entry name" value="Glycosyl hydrolase domain"/>
    <property type="match status" value="1"/>
</dbReference>
<dbReference type="Gene3D" id="3.20.20.80">
    <property type="entry name" value="Glycosidases"/>
    <property type="match status" value="1"/>
</dbReference>
<dbReference type="PANTHER" id="PTHR43651:SF3">
    <property type="entry name" value="1,4-ALPHA-GLUCAN-BRANCHING ENZYME"/>
    <property type="match status" value="1"/>
</dbReference>
<evidence type="ECO:0000256" key="7">
    <source>
        <dbReference type="ARBA" id="ARBA00022679"/>
    </source>
</evidence>
<evidence type="ECO:0000313" key="14">
    <source>
        <dbReference type="Proteomes" id="UP000433359"/>
    </source>
</evidence>
<dbReference type="Pfam" id="PF02922">
    <property type="entry name" value="CBM_48"/>
    <property type="match status" value="1"/>
</dbReference>
<dbReference type="InterPro" id="IPR006407">
    <property type="entry name" value="GlgB"/>
</dbReference>
<evidence type="ECO:0000256" key="10">
    <source>
        <dbReference type="HAMAP-Rule" id="MF_00685"/>
    </source>
</evidence>
<dbReference type="NCBIfam" id="NF003811">
    <property type="entry name" value="PRK05402.1"/>
    <property type="match status" value="1"/>
</dbReference>
<comment type="catalytic activity">
    <reaction evidence="1 10">
        <text>Transfers a segment of a (1-&gt;4)-alpha-D-glucan chain to a primary hydroxy group in a similar glucan chain.</text>
        <dbReference type="EC" id="2.4.1.18"/>
    </reaction>
</comment>
<evidence type="ECO:0000256" key="9">
    <source>
        <dbReference type="ARBA" id="ARBA00023277"/>
    </source>
</evidence>
<dbReference type="InterPro" id="IPR017853">
    <property type="entry name" value="GH"/>
</dbReference>
<dbReference type="FunFam" id="3.20.20.80:FF:000003">
    <property type="entry name" value="1,4-alpha-glucan branching enzyme GlgB"/>
    <property type="match status" value="1"/>
</dbReference>
<dbReference type="InterPro" id="IPR013780">
    <property type="entry name" value="Glyco_hydro_b"/>
</dbReference>
<dbReference type="Gene3D" id="2.60.40.10">
    <property type="entry name" value="Immunoglobulins"/>
    <property type="match status" value="1"/>
</dbReference>
<evidence type="ECO:0000313" key="13">
    <source>
        <dbReference type="EMBL" id="MSU80807.1"/>
    </source>
</evidence>
<accession>A0A6N7Y797</accession>
<keyword evidence="9 10" id="KW-0119">Carbohydrate metabolism</keyword>
<dbReference type="UniPathway" id="UPA00164"/>
<dbReference type="Proteomes" id="UP000433359">
    <property type="component" value="Unassembled WGS sequence"/>
</dbReference>
<dbReference type="InterPro" id="IPR037439">
    <property type="entry name" value="Branching_enzy"/>
</dbReference>
<keyword evidence="7 10" id="KW-0808">Transferase</keyword>
<dbReference type="SUPFAM" id="SSF51445">
    <property type="entry name" value="(Trans)glycosidases"/>
    <property type="match status" value="1"/>
</dbReference>
<dbReference type="Pfam" id="PF00128">
    <property type="entry name" value="Alpha-amylase"/>
    <property type="match status" value="2"/>
</dbReference>
<evidence type="ECO:0000256" key="4">
    <source>
        <dbReference type="ARBA" id="ARBA00009000"/>
    </source>
</evidence>
<dbReference type="HAMAP" id="MF_00685">
    <property type="entry name" value="GlgB"/>
    <property type="match status" value="1"/>
</dbReference>
<evidence type="ECO:0000256" key="8">
    <source>
        <dbReference type="ARBA" id="ARBA00023056"/>
    </source>
</evidence>
<dbReference type="InterPro" id="IPR013783">
    <property type="entry name" value="Ig-like_fold"/>
</dbReference>
<dbReference type="SUPFAM" id="SSF81296">
    <property type="entry name" value="E set domains"/>
    <property type="match status" value="1"/>
</dbReference>
<sequence length="634" mass="74424">MSDTRFITEFDQYLFGQGTHYDLYNKLGAHPMTVDGEEGVYFAVWAPNAEAVSLVGNFNEWDENATPMERLEPLGIYEIFLPEMKIGDIYKYCVTTKAGYTILKADPYGFQAELRPNNASVIADISDFKWQDSRWMKKREKFDDKKDPMFVYEVHPGSWKKHEQTEEDVDGFYNYREMAHELAKYVKDMGYTHVELMGIAEHPFDGSWGYQVTNYFAPTSRHGSPEDFQYFINYLHQQNIGVILDWVPAHFPRDAFGLAEFDGTCLYEYADPRKGEHPDWGTKVFDYGKTEVRNFLICNALFWLEKYHVDGLRVDAVASMLYLDYGREDGQWVPNIYGGNENLEAIEFFKHLNTIVKKRNPGIVMIAEESTAWPKVTDKAEYGGLDFSLKWNMGWMHDFLEYMKLDPYFRKYNHTKMNFAMVYAYSENYMLVLSHDEVVHLKCSMIEKMPGSYEEKFKNLMAGYAFMTGHPGKKLLFMGQDFGQHREWSEERELDWFLLEKEPNHQLQLFVKELLHLYKSNKCLYEYDCWPEGFEWINADDGDRSIFSFVRHSASGKNNMLFVINFTPVERPDYRVGTTCRRKHTLVLNSDDKKFGGKGKRRPKEYKPVKKECDGRKYSIQYKLPAYGVAVFKF</sequence>
<name>A0A6N7Y797_9FIRM</name>
<comment type="subunit">
    <text evidence="10">Monomer.</text>
</comment>
<dbReference type="AlphaFoldDB" id="A0A6N7Y797"/>
<feature type="active site" description="Proton donor" evidence="10 11">
    <location>
        <position position="368"/>
    </location>
</feature>
<dbReference type="FunFam" id="2.60.40.1180:FF:000002">
    <property type="entry name" value="1,4-alpha-glucan branching enzyme GlgB"/>
    <property type="match status" value="1"/>
</dbReference>
<dbReference type="EC" id="2.4.1.18" evidence="10"/>
<dbReference type="InterPro" id="IPR014756">
    <property type="entry name" value="Ig_E-set"/>
</dbReference>
<dbReference type="SMART" id="SM00642">
    <property type="entry name" value="Aamy"/>
    <property type="match status" value="1"/>
</dbReference>
<dbReference type="NCBIfam" id="TIGR01515">
    <property type="entry name" value="branching_enzym"/>
    <property type="match status" value="1"/>
</dbReference>
<evidence type="ECO:0000256" key="6">
    <source>
        <dbReference type="ARBA" id="ARBA00022676"/>
    </source>
</evidence>
<protein>
    <recommendedName>
        <fullName evidence="10">1,4-alpha-glucan branching enzyme GlgB</fullName>
        <ecNumber evidence="10">2.4.1.18</ecNumber>
    </recommendedName>
    <alternativeName>
        <fullName evidence="10">1,4-alpha-D-glucan:1,4-alpha-D-glucan 6-glucosyl-transferase</fullName>
    </alternativeName>
    <alternativeName>
        <fullName evidence="10">Alpha-(1-&gt;4)-glucan branching enzyme</fullName>
    </alternativeName>
    <alternativeName>
        <fullName evidence="10">Glycogen branching enzyme</fullName>
        <shortName evidence="10">BE</shortName>
    </alternativeName>
</protein>
<dbReference type="PIRSF" id="PIRSF000463">
    <property type="entry name" value="GlgB"/>
    <property type="match status" value="1"/>
</dbReference>
<dbReference type="GO" id="GO:0004553">
    <property type="term" value="F:hydrolase activity, hydrolyzing O-glycosyl compounds"/>
    <property type="evidence" value="ECO:0007669"/>
    <property type="project" value="InterPro"/>
</dbReference>
<dbReference type="GO" id="GO:0005829">
    <property type="term" value="C:cytosol"/>
    <property type="evidence" value="ECO:0007669"/>
    <property type="project" value="TreeGrafter"/>
</dbReference>
<dbReference type="Gene3D" id="2.60.40.1180">
    <property type="entry name" value="Golgi alpha-mannosidase II"/>
    <property type="match status" value="1"/>
</dbReference>
<dbReference type="EMBL" id="VULP01000001">
    <property type="protein sequence ID" value="MSU80807.1"/>
    <property type="molecule type" value="Genomic_DNA"/>
</dbReference>
<dbReference type="Pfam" id="PF02806">
    <property type="entry name" value="Alpha-amylase_C"/>
    <property type="match status" value="1"/>
</dbReference>
<keyword evidence="8 10" id="KW-0320">Glycogen biosynthesis</keyword>
<feature type="domain" description="Glycosyl hydrolase family 13 catalytic" evidence="12">
    <location>
        <begin position="169"/>
        <end position="518"/>
    </location>
</feature>
<comment type="similarity">
    <text evidence="4 10">Belongs to the glycosyl hydrolase 13 family. GlgB subfamily.</text>
</comment>